<dbReference type="STRING" id="154538.A0A1M2VF87"/>
<dbReference type="OrthoDB" id="6105938at2759"/>
<dbReference type="OMA" id="WAMEDFE"/>
<evidence type="ECO:0000313" key="2">
    <source>
        <dbReference type="EMBL" id="OJT06244.1"/>
    </source>
</evidence>
<feature type="compositionally biased region" description="Basic and acidic residues" evidence="1">
    <location>
        <begin position="1"/>
        <end position="10"/>
    </location>
</feature>
<organism evidence="2 3">
    <name type="scientific">Trametes pubescens</name>
    <name type="common">White-rot fungus</name>
    <dbReference type="NCBI Taxonomy" id="154538"/>
    <lineage>
        <taxon>Eukaryota</taxon>
        <taxon>Fungi</taxon>
        <taxon>Dikarya</taxon>
        <taxon>Basidiomycota</taxon>
        <taxon>Agaricomycotina</taxon>
        <taxon>Agaricomycetes</taxon>
        <taxon>Polyporales</taxon>
        <taxon>Polyporaceae</taxon>
        <taxon>Trametes</taxon>
    </lineage>
</organism>
<gene>
    <name evidence="2" type="ORF">TRAPUB_2925</name>
</gene>
<feature type="compositionally biased region" description="Basic and acidic residues" evidence="1">
    <location>
        <begin position="195"/>
        <end position="213"/>
    </location>
</feature>
<reference evidence="2 3" key="1">
    <citation type="submission" date="2016-10" db="EMBL/GenBank/DDBJ databases">
        <title>Genome sequence of the basidiomycete white-rot fungus Trametes pubescens.</title>
        <authorList>
            <person name="Makela M.R."/>
            <person name="Granchi Z."/>
            <person name="Peng M."/>
            <person name="De Vries R.P."/>
            <person name="Grigoriev I."/>
            <person name="Riley R."/>
            <person name="Hilden K."/>
        </authorList>
    </citation>
    <scope>NUCLEOTIDE SEQUENCE [LARGE SCALE GENOMIC DNA]</scope>
    <source>
        <strain evidence="2 3">FBCC735</strain>
    </source>
</reference>
<accession>A0A1M2VF87</accession>
<evidence type="ECO:0000256" key="1">
    <source>
        <dbReference type="SAM" id="MobiDB-lite"/>
    </source>
</evidence>
<keyword evidence="3" id="KW-1185">Reference proteome</keyword>
<dbReference type="AlphaFoldDB" id="A0A1M2VF87"/>
<feature type="region of interest" description="Disordered" evidence="1">
    <location>
        <begin position="1"/>
        <end position="28"/>
    </location>
</feature>
<feature type="compositionally biased region" description="Basic residues" evidence="1">
    <location>
        <begin position="184"/>
        <end position="194"/>
    </location>
</feature>
<evidence type="ECO:0000313" key="3">
    <source>
        <dbReference type="Proteomes" id="UP000184267"/>
    </source>
</evidence>
<dbReference type="PANTHER" id="PTHR38846">
    <property type="entry name" value="C3H1-TYPE DOMAIN-CONTAINING PROTEIN"/>
    <property type="match status" value="1"/>
</dbReference>
<feature type="region of interest" description="Disordered" evidence="1">
    <location>
        <begin position="175"/>
        <end position="229"/>
    </location>
</feature>
<proteinExistence type="predicted"/>
<dbReference type="Proteomes" id="UP000184267">
    <property type="component" value="Unassembled WGS sequence"/>
</dbReference>
<sequence length="229" mass="25098">MSDRDPHPDETATAQGLARGGAHTAPAPAFTRDISAPLAAEFRRLAMLNGWKKKGKPYKEGRRKVFTEWAMEDFERIFGRNNNSLDAWQRLCRLLDISEGITLGTVVECRRVLNDVYVNIVDLIDACKTPGEKPKIFASSKELAKYMKKTGKIFPREKAKFSPLLSKFLISLADSGEGGGGGAGRRRRRKAKAKAKADAEAKTTAETKEKATVEAKAAVTKGDTKGKDA</sequence>
<dbReference type="PANTHER" id="PTHR38846:SF1">
    <property type="entry name" value="C3H1-TYPE DOMAIN-CONTAINING PROTEIN"/>
    <property type="match status" value="1"/>
</dbReference>
<name>A0A1M2VF87_TRAPU</name>
<dbReference type="EMBL" id="MNAD01001337">
    <property type="protein sequence ID" value="OJT06244.1"/>
    <property type="molecule type" value="Genomic_DNA"/>
</dbReference>
<comment type="caution">
    <text evidence="2">The sequence shown here is derived from an EMBL/GenBank/DDBJ whole genome shotgun (WGS) entry which is preliminary data.</text>
</comment>
<protein>
    <submittedName>
        <fullName evidence="2">Uncharacterized protein</fullName>
    </submittedName>
</protein>